<evidence type="ECO:0000313" key="4">
    <source>
        <dbReference type="Proteomes" id="UP000186218"/>
    </source>
</evidence>
<dbReference type="InterPro" id="IPR058323">
    <property type="entry name" value="DUF8010"/>
</dbReference>
<dbReference type="InterPro" id="IPR058498">
    <property type="entry name" value="DUF8185"/>
</dbReference>
<feature type="domain" description="DUF8010" evidence="1">
    <location>
        <begin position="5"/>
        <end position="106"/>
    </location>
</feature>
<reference evidence="3 4" key="1">
    <citation type="submission" date="2017-01" db="EMBL/GenBank/DDBJ databases">
        <authorList>
            <person name="Mah S.A."/>
            <person name="Swanson W.J."/>
            <person name="Moy G.W."/>
            <person name="Vacquier V.D."/>
        </authorList>
    </citation>
    <scope>NUCLEOTIDE SEQUENCE [LARGE SCALE GENOMIC DNA]</scope>
    <source>
        <strain evidence="3 4">CPCC 203464</strain>
    </source>
</reference>
<dbReference type="Pfam" id="PF26572">
    <property type="entry name" value="DUF8185"/>
    <property type="match status" value="1"/>
</dbReference>
<evidence type="ECO:0000313" key="3">
    <source>
        <dbReference type="EMBL" id="SIS13009.1"/>
    </source>
</evidence>
<protein>
    <submittedName>
        <fullName evidence="3">Uncharacterized protein</fullName>
    </submittedName>
</protein>
<proteinExistence type="predicted"/>
<organism evidence="3 4">
    <name type="scientific">Williamsia sterculiae</name>
    <dbReference type="NCBI Taxonomy" id="1344003"/>
    <lineage>
        <taxon>Bacteria</taxon>
        <taxon>Bacillati</taxon>
        <taxon>Actinomycetota</taxon>
        <taxon>Actinomycetes</taxon>
        <taxon>Mycobacteriales</taxon>
        <taxon>Nocardiaceae</taxon>
        <taxon>Williamsia</taxon>
    </lineage>
</organism>
<evidence type="ECO:0000259" key="1">
    <source>
        <dbReference type="Pfam" id="PF26035"/>
    </source>
</evidence>
<dbReference type="EMBL" id="FTNT01000008">
    <property type="protein sequence ID" value="SIS13009.1"/>
    <property type="molecule type" value="Genomic_DNA"/>
</dbReference>
<dbReference type="Proteomes" id="UP000186218">
    <property type="component" value="Unassembled WGS sequence"/>
</dbReference>
<accession>A0A1N7GKF2</accession>
<dbReference type="RefSeq" id="WP_076480670.1">
    <property type="nucleotide sequence ID" value="NZ_FTNT01000008.1"/>
</dbReference>
<dbReference type="Pfam" id="PF26035">
    <property type="entry name" value="DUF8010"/>
    <property type="match status" value="1"/>
</dbReference>
<gene>
    <name evidence="3" type="ORF">SAMN05445060_2898</name>
</gene>
<name>A0A1N7GKF2_9NOCA</name>
<sequence length="243" mass="25945">MNGTAERAIRLPTVPARNDAAAFVARAHRLDDTAVVRVRSRGVEAIELWVNNGFDVLAVRVVPGQVIGGGDIIADCSMLLAAIRAAQQVSAVTIDPGFGIDSAWRGALPPVDGWHHVDDVPARTVVRLAQEGAEVARNQGSAHGPATSLLDQHVVEVTGTDPDGRDETVAITMRAIFALTSMGFLRRADGGEVVESTDPADIDDREPVRIRANRVWTRVDARYGSVCLRRGQSFSLTVVPGAD</sequence>
<dbReference type="STRING" id="1344003.SAMN05445060_2898"/>
<evidence type="ECO:0000259" key="2">
    <source>
        <dbReference type="Pfam" id="PF26572"/>
    </source>
</evidence>
<dbReference type="AlphaFoldDB" id="A0A1N7GKF2"/>
<feature type="domain" description="DUF8185" evidence="2">
    <location>
        <begin position="109"/>
        <end position="232"/>
    </location>
</feature>
<keyword evidence="4" id="KW-1185">Reference proteome</keyword>